<sequence>MLKMKPVTRQKVNIVIDILMFVVMAALAVIGFLIRYTLISGEARWEKFGSNIEMTLFGLDRHQWGFIHLVLGVMLAVLLVLHIVFHWKQIICLFRRLTPLRPQRYALVSAITVVSLLILISPFFLKVELGESIRGQGERGGRNVSRTSGAYLPSESEDRTPLSSEVLNELPQTQAIHQNQNRRHGEARMLEIKGYHTIGTLAKNYNVSAAKLKNTLNIPSDVSSNERLGRIRRIYGFSMREVEECILALQHSTGDQTQHNNSQ</sequence>
<organism evidence="4 5">
    <name type="scientific">Tangfeifania diversioriginum</name>
    <dbReference type="NCBI Taxonomy" id="1168035"/>
    <lineage>
        <taxon>Bacteria</taxon>
        <taxon>Pseudomonadati</taxon>
        <taxon>Bacteroidota</taxon>
        <taxon>Bacteroidia</taxon>
        <taxon>Marinilabiliales</taxon>
        <taxon>Prolixibacteraceae</taxon>
        <taxon>Tangfeifania</taxon>
    </lineage>
</organism>
<evidence type="ECO:0000313" key="5">
    <source>
        <dbReference type="Proteomes" id="UP000184050"/>
    </source>
</evidence>
<protein>
    <recommendedName>
        <fullName evidence="3">Flavinylation-associated cytochrome domain-containing protein</fullName>
    </recommendedName>
</protein>
<feature type="transmembrane region" description="Helical" evidence="2">
    <location>
        <begin position="105"/>
        <end position="125"/>
    </location>
</feature>
<feature type="transmembrane region" description="Helical" evidence="2">
    <location>
        <begin position="64"/>
        <end position="85"/>
    </location>
</feature>
<feature type="region of interest" description="Disordered" evidence="1">
    <location>
        <begin position="135"/>
        <end position="158"/>
    </location>
</feature>
<gene>
    <name evidence="4" type="ORF">SAMN05444280_10537</name>
</gene>
<reference evidence="4 5" key="1">
    <citation type="submission" date="2016-11" db="EMBL/GenBank/DDBJ databases">
        <authorList>
            <person name="Jaros S."/>
            <person name="Januszkiewicz K."/>
            <person name="Wedrychowicz H."/>
        </authorList>
    </citation>
    <scope>NUCLEOTIDE SEQUENCE [LARGE SCALE GENOMIC DNA]</scope>
    <source>
        <strain evidence="4 5">DSM 27063</strain>
    </source>
</reference>
<evidence type="ECO:0000256" key="2">
    <source>
        <dbReference type="SAM" id="Phobius"/>
    </source>
</evidence>
<name>A0A1M6DGD1_9BACT</name>
<keyword evidence="2" id="KW-1133">Transmembrane helix</keyword>
<dbReference type="STRING" id="1168035.SAMN05444280_10537"/>
<evidence type="ECO:0000313" key="4">
    <source>
        <dbReference type="EMBL" id="SHI72048.1"/>
    </source>
</evidence>
<keyword evidence="2" id="KW-0472">Membrane</keyword>
<dbReference type="AlphaFoldDB" id="A0A1M6DGD1"/>
<keyword evidence="2" id="KW-0812">Transmembrane</keyword>
<dbReference type="InterPro" id="IPR025517">
    <property type="entry name" value="DUF4405"/>
</dbReference>
<accession>A0A1M6DGD1</accession>
<evidence type="ECO:0000259" key="3">
    <source>
        <dbReference type="Pfam" id="PF14358"/>
    </source>
</evidence>
<keyword evidence="5" id="KW-1185">Reference proteome</keyword>
<dbReference type="Proteomes" id="UP000184050">
    <property type="component" value="Unassembled WGS sequence"/>
</dbReference>
<evidence type="ECO:0000256" key="1">
    <source>
        <dbReference type="SAM" id="MobiDB-lite"/>
    </source>
</evidence>
<dbReference type="Pfam" id="PF14358">
    <property type="entry name" value="DUF4405"/>
    <property type="match status" value="1"/>
</dbReference>
<feature type="domain" description="Flavinylation-associated cytochrome" evidence="3">
    <location>
        <begin position="15"/>
        <end position="87"/>
    </location>
</feature>
<dbReference type="EMBL" id="FQZE01000005">
    <property type="protein sequence ID" value="SHI72048.1"/>
    <property type="molecule type" value="Genomic_DNA"/>
</dbReference>
<feature type="transmembrane region" description="Helical" evidence="2">
    <location>
        <begin position="12"/>
        <end position="34"/>
    </location>
</feature>
<proteinExistence type="predicted"/>